<dbReference type="SUPFAM" id="SSF55961">
    <property type="entry name" value="Bet v1-like"/>
    <property type="match status" value="1"/>
</dbReference>
<dbReference type="AlphaFoldDB" id="K1DTX5"/>
<comment type="caution">
    <text evidence="1">The sequence shown here is derived from an EMBL/GenBank/DDBJ whole genome shotgun (WGS) entry which is preliminary data.</text>
</comment>
<reference evidence="2" key="3">
    <citation type="submission" date="2017-11" db="EMBL/GenBank/DDBJ databases">
        <authorList>
            <person name="Seuylemezian A."/>
            <person name="Cooper K."/>
            <person name="Vaishampayan P."/>
        </authorList>
    </citation>
    <scope>NUCLEOTIDE SEQUENCE</scope>
    <source>
        <strain evidence="2">PVAS-1</strain>
    </source>
</reference>
<dbReference type="Proteomes" id="UP000288711">
    <property type="component" value="Unassembled WGS sequence"/>
</dbReference>
<organism evidence="1 3">
    <name type="scientific">Janibacter hoylei PVAS-1</name>
    <dbReference type="NCBI Taxonomy" id="1210046"/>
    <lineage>
        <taxon>Bacteria</taxon>
        <taxon>Bacillati</taxon>
        <taxon>Actinomycetota</taxon>
        <taxon>Actinomycetes</taxon>
        <taxon>Micrococcales</taxon>
        <taxon>Intrasporangiaceae</taxon>
        <taxon>Janibacter</taxon>
    </lineage>
</organism>
<reference evidence="1 3" key="2">
    <citation type="journal article" date="2012" name="J. Bacteriol.">
        <title>Genome Sequence of Janibacter hoylei MTCC8307, Isolated from the Stratospheric Air.</title>
        <authorList>
            <person name="Pawar S.P."/>
            <person name="Dhotre D.P."/>
            <person name="Shetty S.A."/>
            <person name="Chowdhury S.P."/>
            <person name="Chaudhari B.L."/>
            <person name="Shouche Y.S."/>
        </authorList>
    </citation>
    <scope>NUCLEOTIDE SEQUENCE [LARGE SCALE GENOMIC DNA]</scope>
    <source>
        <strain evidence="1 3">PVAS-1</strain>
    </source>
</reference>
<gene>
    <name evidence="1" type="ORF">B277_15529</name>
    <name evidence="2" type="ORF">CWN80_08620</name>
</gene>
<dbReference type="RefSeq" id="WP_007929729.1">
    <property type="nucleotide sequence ID" value="NZ_PIPF01000007.1"/>
</dbReference>
<dbReference type="STRING" id="1210046.B277_15529"/>
<evidence type="ECO:0000313" key="2">
    <source>
        <dbReference type="EMBL" id="RWU83790.1"/>
    </source>
</evidence>
<dbReference type="PATRIC" id="fig|1210046.3.peg.2979"/>
<evidence type="ECO:0000313" key="3">
    <source>
        <dbReference type="Proteomes" id="UP000004474"/>
    </source>
</evidence>
<keyword evidence="4" id="KW-1185">Reference proteome</keyword>
<sequence length="138" mass="15624">MTVAILLPLIRAAPTERPTVLLRRPRAVVDVVDETYVRAAPQVVREALDAPGLLEGLWPGLERQVVQDRGAKGVRWRVRGEVEGRAEVWLEASGGGTIVHHFVHGQQVGGPRRWMQAHRRRWKHGLNEIKDRLEGRSR</sequence>
<protein>
    <submittedName>
        <fullName evidence="2">Polyketide cyclase / dehydrase and lipid transport</fullName>
    </submittedName>
</protein>
<reference evidence="2 4" key="1">
    <citation type="journal article" date="2009" name="Int. J. Syst. Evol. Microbiol.">
        <title>Janibacter hoylei sp. nov., Bacillus isronensis sp. nov. and Bacillus aryabhattai sp. nov., isolated from cryotubes used for collecting air from the upper atmosphere.</title>
        <authorList>
            <person name="Shivaji S."/>
            <person name="Chaturvedi P."/>
            <person name="Begum Z."/>
            <person name="Pindi P.K."/>
            <person name="Manorama R."/>
            <person name="Padmanaban D.A."/>
            <person name="Shouche Y.S."/>
            <person name="Pawar S."/>
            <person name="Vaishampayan P."/>
            <person name="Dutt C.B."/>
            <person name="Datta G.N."/>
            <person name="Manchanda R.K."/>
            <person name="Rao U.R."/>
            <person name="Bhargava P.M."/>
            <person name="Narlikar J.V."/>
        </authorList>
    </citation>
    <scope>NUCLEOTIDE SEQUENCE [LARGE SCALE GENOMIC DNA]</scope>
    <source>
        <strain evidence="2 4">PVAS-1</strain>
    </source>
</reference>
<name>K1DTX5_9MICO</name>
<dbReference type="eggNOG" id="COG2867">
    <property type="taxonomic scope" value="Bacteria"/>
</dbReference>
<dbReference type="Proteomes" id="UP000004474">
    <property type="component" value="Unassembled WGS sequence"/>
</dbReference>
<dbReference type="EMBL" id="PIPF01000007">
    <property type="protein sequence ID" value="RWU83790.1"/>
    <property type="molecule type" value="Genomic_DNA"/>
</dbReference>
<accession>K1DTX5</accession>
<proteinExistence type="predicted"/>
<evidence type="ECO:0000313" key="1">
    <source>
        <dbReference type="EMBL" id="EKA59955.1"/>
    </source>
</evidence>
<evidence type="ECO:0000313" key="4">
    <source>
        <dbReference type="Proteomes" id="UP000288711"/>
    </source>
</evidence>
<dbReference type="EMBL" id="ALWX01000089">
    <property type="protein sequence ID" value="EKA59955.1"/>
    <property type="molecule type" value="Genomic_DNA"/>
</dbReference>